<evidence type="ECO:0000313" key="4">
    <source>
        <dbReference type="EMBL" id="MCA9758941.1"/>
    </source>
</evidence>
<evidence type="ECO:0000256" key="3">
    <source>
        <dbReference type="SAM" id="SignalP"/>
    </source>
</evidence>
<sequence length="329" mass="35721">MATRVNRWTALLLGLSILAAGASSSGCASKGTNASNMDAADSAGSIQPVDTPPPAELRIVFVSDAGSGTDLYAMRPDGSATIRLTVDPETDFGPRVRRDELVFGSLRAGRSILYRIVPGETPAEVYRNPGREEVPDWSPDGEWMAFSTERDFNIDIFLARPDGTPQRRLTSDPGHDTSPRWSPDGTQLVFVSDRAGQDDLFVVDFDGSTERNLTRSPEDEGHPSWSPDGRSLLFSRTATGGAPDIFRLDIETGGVVNLTNSPGWDAVSSWSPEGDRIAFTSNRDGNWEIYSMDPAGGDVRRLTNSPGFDGDPVWIRGTWIPAKVDDETR</sequence>
<feature type="region of interest" description="Disordered" evidence="2">
    <location>
        <begin position="210"/>
        <end position="231"/>
    </location>
</feature>
<keyword evidence="3" id="KW-0732">Signal</keyword>
<comment type="similarity">
    <text evidence="1">Belongs to the TolB family.</text>
</comment>
<reference evidence="4" key="2">
    <citation type="journal article" date="2021" name="Microbiome">
        <title>Successional dynamics and alternative stable states in a saline activated sludge microbial community over 9 years.</title>
        <authorList>
            <person name="Wang Y."/>
            <person name="Ye J."/>
            <person name="Ju F."/>
            <person name="Liu L."/>
            <person name="Boyd J.A."/>
            <person name="Deng Y."/>
            <person name="Parks D.H."/>
            <person name="Jiang X."/>
            <person name="Yin X."/>
            <person name="Woodcroft B.J."/>
            <person name="Tyson G.W."/>
            <person name="Hugenholtz P."/>
            <person name="Polz M.F."/>
            <person name="Zhang T."/>
        </authorList>
    </citation>
    <scope>NUCLEOTIDE SEQUENCE</scope>
    <source>
        <strain evidence="4">HKST-UBA02</strain>
    </source>
</reference>
<dbReference type="Pfam" id="PF07676">
    <property type="entry name" value="PD40"/>
    <property type="match status" value="4"/>
</dbReference>
<reference evidence="4" key="1">
    <citation type="submission" date="2020-04" db="EMBL/GenBank/DDBJ databases">
        <authorList>
            <person name="Zhang T."/>
        </authorList>
    </citation>
    <scope>NUCLEOTIDE SEQUENCE</scope>
    <source>
        <strain evidence="4">HKST-UBA02</strain>
    </source>
</reference>
<dbReference type="Gene3D" id="2.120.10.30">
    <property type="entry name" value="TolB, C-terminal domain"/>
    <property type="match status" value="2"/>
</dbReference>
<dbReference type="EMBL" id="JAGQHS010000234">
    <property type="protein sequence ID" value="MCA9758941.1"/>
    <property type="molecule type" value="Genomic_DNA"/>
</dbReference>
<dbReference type="PANTHER" id="PTHR36842:SF1">
    <property type="entry name" value="PROTEIN TOLB"/>
    <property type="match status" value="1"/>
</dbReference>
<evidence type="ECO:0000256" key="1">
    <source>
        <dbReference type="ARBA" id="ARBA00009820"/>
    </source>
</evidence>
<dbReference type="InterPro" id="IPR011042">
    <property type="entry name" value="6-blade_b-propeller_TolB-like"/>
</dbReference>
<dbReference type="SUPFAM" id="SSF82171">
    <property type="entry name" value="DPP6 N-terminal domain-like"/>
    <property type="match status" value="1"/>
</dbReference>
<organism evidence="4 5">
    <name type="scientific">Eiseniibacteriota bacterium</name>
    <dbReference type="NCBI Taxonomy" id="2212470"/>
    <lineage>
        <taxon>Bacteria</taxon>
        <taxon>Candidatus Eiseniibacteriota</taxon>
    </lineage>
</organism>
<protein>
    <submittedName>
        <fullName evidence="4">PD40 domain-containing protein</fullName>
    </submittedName>
</protein>
<dbReference type="PANTHER" id="PTHR36842">
    <property type="entry name" value="PROTEIN TOLB HOMOLOG"/>
    <property type="match status" value="1"/>
</dbReference>
<feature type="signal peptide" evidence="3">
    <location>
        <begin position="1"/>
        <end position="22"/>
    </location>
</feature>
<comment type="caution">
    <text evidence="4">The sequence shown here is derived from an EMBL/GenBank/DDBJ whole genome shotgun (WGS) entry which is preliminary data.</text>
</comment>
<dbReference type="PROSITE" id="PS51257">
    <property type="entry name" value="PROKAR_LIPOPROTEIN"/>
    <property type="match status" value="1"/>
</dbReference>
<evidence type="ECO:0000313" key="5">
    <source>
        <dbReference type="Proteomes" id="UP000739538"/>
    </source>
</evidence>
<feature type="compositionally biased region" description="Basic and acidic residues" evidence="2">
    <location>
        <begin position="210"/>
        <end position="222"/>
    </location>
</feature>
<feature type="region of interest" description="Disordered" evidence="2">
    <location>
        <begin position="163"/>
        <end position="184"/>
    </location>
</feature>
<name>A0A956NI11_UNCEI</name>
<proteinExistence type="inferred from homology"/>
<feature type="chain" id="PRO_5037177389" evidence="3">
    <location>
        <begin position="23"/>
        <end position="329"/>
    </location>
</feature>
<dbReference type="InterPro" id="IPR011659">
    <property type="entry name" value="WD40"/>
</dbReference>
<gene>
    <name evidence="4" type="ORF">KDA27_24310</name>
</gene>
<accession>A0A956NI11</accession>
<dbReference type="Proteomes" id="UP000739538">
    <property type="component" value="Unassembled WGS sequence"/>
</dbReference>
<dbReference type="AlphaFoldDB" id="A0A956NI11"/>
<feature type="compositionally biased region" description="Basic and acidic residues" evidence="2">
    <location>
        <begin position="169"/>
        <end position="178"/>
    </location>
</feature>
<evidence type="ECO:0000256" key="2">
    <source>
        <dbReference type="SAM" id="MobiDB-lite"/>
    </source>
</evidence>